<reference evidence="3" key="1">
    <citation type="submission" date="2025-08" db="UniProtKB">
        <authorList>
            <consortium name="RefSeq"/>
        </authorList>
    </citation>
    <scope>IDENTIFICATION</scope>
    <source>
        <strain evidence="3">15112-1751.03</strain>
        <tissue evidence="3">Whole Adult</tissue>
    </source>
</reference>
<dbReference type="PANTHER" id="PTHR23011:SF41">
    <property type="entry name" value="CYCLIC NUCLEOTIDE-BINDING DOMAIN-CONTAINING PROTEIN"/>
    <property type="match status" value="1"/>
</dbReference>
<dbReference type="Gene3D" id="2.60.120.10">
    <property type="entry name" value="Jelly Rolls"/>
    <property type="match status" value="1"/>
</dbReference>
<evidence type="ECO:0000313" key="2">
    <source>
        <dbReference type="Proteomes" id="UP000515160"/>
    </source>
</evidence>
<proteinExistence type="predicted"/>
<dbReference type="InterPro" id="IPR000595">
    <property type="entry name" value="cNMP-bd_dom"/>
</dbReference>
<accession>A0A6P8XZ81</accession>
<evidence type="ECO:0000259" key="1">
    <source>
        <dbReference type="PROSITE" id="PS50042"/>
    </source>
</evidence>
<dbReference type="SMART" id="SM00100">
    <property type="entry name" value="cNMP"/>
    <property type="match status" value="1"/>
</dbReference>
<dbReference type="PANTHER" id="PTHR23011">
    <property type="entry name" value="CYCLIC NUCLEOTIDE-BINDING DOMAIN CONTAINING PROTEIN"/>
    <property type="match status" value="1"/>
</dbReference>
<dbReference type="AlphaFoldDB" id="A0A6P8XZ81"/>
<sequence length="607" mass="69913">MSKRNKEGDELLRRKHARMRFKKLIRIALANTLWITEVDDGGFTLNVRKNVAMMVRKKHKTGILTMAQKGLLATAHHKRTIEERKKLCLIVAGLGSFAQVPPKIRARLVPHLRFMQIAAGRVLMKEGDVAICVYFVVSGDIEMSRKVWNKVTRKMESKPEVFCGPGDWIGEVELLEKGLRMDTYTAITNCEILVLDDVNFKTILMPYVKKVWLEKKKAIASLSYLRFMTEAQVVSACKFGMIRQYDPMSTIYPEEKDSINHVHFVLSGECVLLQCLHMKVNTVKGELQYELPEVLKDESENDAEDDKPEPFDVREILRSSSSLDELGYNKKKAKRKAEFSKIEAHCKFLNQKPKPVEEEPPAMPHRRHYAKSIANAEVADVRKSSYRVIDQFEDFYGDFSEDEYDGFRISGSMINRYYSSSLVNQLAEGREAAISFMGHKSSKSNQMMLEEVESEESEIFTATTRSETTASTKSLSIRASKDDNYATHFIDIGSMYFGGLCGVGETNDHRVLMARTTVQCLLIPRYWLMEDEQNPGHIWQRMRFYLDRCIPSRKTLFRDFIKSRKWSNFKDDCVEPFTHSTTNPTKIEDIPIFIRIVKSKESPTHDH</sequence>
<dbReference type="PROSITE" id="PS50042">
    <property type="entry name" value="CNMP_BINDING_3"/>
    <property type="match status" value="1"/>
</dbReference>
<dbReference type="SUPFAM" id="SSF51206">
    <property type="entry name" value="cAMP-binding domain-like"/>
    <property type="match status" value="1"/>
</dbReference>
<dbReference type="InterPro" id="IPR018490">
    <property type="entry name" value="cNMP-bd_dom_sf"/>
</dbReference>
<keyword evidence="2" id="KW-1185">Reference proteome</keyword>
<gene>
    <name evidence="3" type="primary">LOC117577871</name>
</gene>
<organism evidence="2 3">
    <name type="scientific">Drosophila albomicans</name>
    <name type="common">Fruit fly</name>
    <dbReference type="NCBI Taxonomy" id="7291"/>
    <lineage>
        <taxon>Eukaryota</taxon>
        <taxon>Metazoa</taxon>
        <taxon>Ecdysozoa</taxon>
        <taxon>Arthropoda</taxon>
        <taxon>Hexapoda</taxon>
        <taxon>Insecta</taxon>
        <taxon>Pterygota</taxon>
        <taxon>Neoptera</taxon>
        <taxon>Endopterygota</taxon>
        <taxon>Diptera</taxon>
        <taxon>Brachycera</taxon>
        <taxon>Muscomorpha</taxon>
        <taxon>Ephydroidea</taxon>
        <taxon>Drosophilidae</taxon>
        <taxon>Drosophila</taxon>
    </lineage>
</organism>
<dbReference type="Proteomes" id="UP000515160">
    <property type="component" value="Chromosome X"/>
</dbReference>
<feature type="domain" description="Cyclic nucleotide-binding" evidence="1">
    <location>
        <begin position="96"/>
        <end position="206"/>
    </location>
</feature>
<protein>
    <submittedName>
        <fullName evidence="3">Uncharacterized protein LOC117577871</fullName>
    </submittedName>
</protein>
<dbReference type="Pfam" id="PF00027">
    <property type="entry name" value="cNMP_binding"/>
    <property type="match status" value="1"/>
</dbReference>
<dbReference type="OrthoDB" id="166212at2759"/>
<dbReference type="CDD" id="cd00038">
    <property type="entry name" value="CAP_ED"/>
    <property type="match status" value="1"/>
</dbReference>
<dbReference type="RefSeq" id="XP_034118719.1">
    <property type="nucleotide sequence ID" value="XM_034262828.2"/>
</dbReference>
<name>A0A6P8XZ81_DROAB</name>
<dbReference type="InterPro" id="IPR014710">
    <property type="entry name" value="RmlC-like_jellyroll"/>
</dbReference>
<evidence type="ECO:0000313" key="3">
    <source>
        <dbReference type="RefSeq" id="XP_034118719.1"/>
    </source>
</evidence>
<dbReference type="GeneID" id="117577871"/>